<dbReference type="InterPro" id="IPR025952">
    <property type="entry name" value="R3H-assoc_dom"/>
</dbReference>
<dbReference type="Pfam" id="PF13902">
    <property type="entry name" value="R3H-assoc"/>
    <property type="match status" value="1"/>
</dbReference>
<name>A0A452GNY0_9SAUR</name>
<feature type="compositionally biased region" description="Polar residues" evidence="1">
    <location>
        <begin position="67"/>
        <end position="76"/>
    </location>
</feature>
<dbReference type="AlphaFoldDB" id="A0A452GNY0"/>
<evidence type="ECO:0000259" key="2">
    <source>
        <dbReference type="Pfam" id="PF13902"/>
    </source>
</evidence>
<evidence type="ECO:0000256" key="1">
    <source>
        <dbReference type="SAM" id="MobiDB-lite"/>
    </source>
</evidence>
<feature type="domain" description="R3H-associated N-terminal" evidence="2">
    <location>
        <begin position="31"/>
        <end position="61"/>
    </location>
</feature>
<dbReference type="STRING" id="38772.ENSGAGP00000003451"/>
<dbReference type="InterPro" id="IPR039629">
    <property type="entry name" value="R3HDM4"/>
</dbReference>
<dbReference type="PANTHER" id="PTHR32019:SF2">
    <property type="entry name" value="R3H DOMAIN-CONTAINING PROTEIN 4"/>
    <property type="match status" value="1"/>
</dbReference>
<protein>
    <recommendedName>
        <fullName evidence="2">R3H-associated N-terminal domain-containing protein</fullName>
    </recommendedName>
</protein>
<keyword evidence="4" id="KW-1185">Reference proteome</keyword>
<reference evidence="3" key="3">
    <citation type="submission" date="2025-09" db="UniProtKB">
        <authorList>
            <consortium name="Ensembl"/>
        </authorList>
    </citation>
    <scope>IDENTIFICATION</scope>
</reference>
<evidence type="ECO:0000313" key="4">
    <source>
        <dbReference type="Proteomes" id="UP000291020"/>
    </source>
</evidence>
<feature type="region of interest" description="Disordered" evidence="1">
    <location>
        <begin position="54"/>
        <end position="76"/>
    </location>
</feature>
<evidence type="ECO:0000313" key="3">
    <source>
        <dbReference type="Ensembl" id="ENSGAGP00000003451.1"/>
    </source>
</evidence>
<proteinExistence type="predicted"/>
<dbReference type="PANTHER" id="PTHR32019">
    <property type="entry name" value="R3H DOMAIN-CONTAINING PROTEIN 4"/>
    <property type="match status" value="1"/>
</dbReference>
<organism evidence="3 4">
    <name type="scientific">Gopherus agassizii</name>
    <name type="common">Agassiz's desert tortoise</name>
    <dbReference type="NCBI Taxonomy" id="38772"/>
    <lineage>
        <taxon>Eukaryota</taxon>
        <taxon>Metazoa</taxon>
        <taxon>Chordata</taxon>
        <taxon>Craniata</taxon>
        <taxon>Vertebrata</taxon>
        <taxon>Euteleostomi</taxon>
        <taxon>Archelosauria</taxon>
        <taxon>Testudinata</taxon>
        <taxon>Testudines</taxon>
        <taxon>Cryptodira</taxon>
        <taxon>Durocryptodira</taxon>
        <taxon>Testudinoidea</taxon>
        <taxon>Testudinidae</taxon>
        <taxon>Gopherus</taxon>
    </lineage>
</organism>
<reference evidence="3" key="2">
    <citation type="submission" date="2025-08" db="UniProtKB">
        <authorList>
            <consortium name="Ensembl"/>
        </authorList>
    </citation>
    <scope>IDENTIFICATION</scope>
</reference>
<reference evidence="4" key="1">
    <citation type="journal article" date="2017" name="PLoS ONE">
        <title>The Agassiz's desert tortoise genome provides a resource for the conservation of a threatened species.</title>
        <authorList>
            <person name="Tollis M."/>
            <person name="DeNardo D.F."/>
            <person name="Cornelius J.A."/>
            <person name="Dolby G.A."/>
            <person name="Edwards T."/>
            <person name="Henen B.T."/>
            <person name="Karl A.E."/>
            <person name="Murphy R.W."/>
            <person name="Kusumi K."/>
        </authorList>
    </citation>
    <scope>NUCLEOTIDE SEQUENCE [LARGE SCALE GENOMIC DNA]</scope>
</reference>
<sequence>MVCSFCLCRRIEDCLPPVGSSPSKRVSPSKRKQYYINQAIRNSDLIPKAKGRKSLQRLENSDCVEPSGQTGQGLQR</sequence>
<dbReference type="Ensembl" id="ENSGAGT00000003979.1">
    <property type="protein sequence ID" value="ENSGAGP00000003451.1"/>
    <property type="gene ID" value="ENSGAGG00000002793.1"/>
</dbReference>
<dbReference type="Proteomes" id="UP000291020">
    <property type="component" value="Unassembled WGS sequence"/>
</dbReference>
<accession>A0A452GNY0</accession>